<accession>A0ABT4ACQ7</accession>
<evidence type="ECO:0000313" key="2">
    <source>
        <dbReference type="Proteomes" id="UP001207654"/>
    </source>
</evidence>
<gene>
    <name evidence="1" type="primary">tssK</name>
    <name evidence="1" type="ORF">OV287_29870</name>
</gene>
<protein>
    <submittedName>
        <fullName evidence="1">Type VI secretion system baseplate subunit TssK</fullName>
    </submittedName>
</protein>
<dbReference type="EMBL" id="JAPNKA010000001">
    <property type="protein sequence ID" value="MCY1078684.1"/>
    <property type="molecule type" value="Genomic_DNA"/>
</dbReference>
<dbReference type="PANTHER" id="PTHR35566">
    <property type="entry name" value="BLR3599 PROTEIN"/>
    <property type="match status" value="1"/>
</dbReference>
<comment type="caution">
    <text evidence="1">The sequence shown here is derived from an EMBL/GenBank/DDBJ whole genome shotgun (WGS) entry which is preliminary data.</text>
</comment>
<dbReference type="Proteomes" id="UP001207654">
    <property type="component" value="Unassembled WGS sequence"/>
</dbReference>
<dbReference type="InterPro" id="IPR010263">
    <property type="entry name" value="T6SS_TssK"/>
</dbReference>
<proteinExistence type="predicted"/>
<sequence length="417" mass="47428">MEQQKLARVHWQVGQPLLPDHFQAQEGALTAEVRRYAELAGLPVVGISALELNRVLLAEGTLALTSLSAVLPGGYLVEVPGNATVAPFSLEETGRSQLTVYLHLLRETRGAEGLPLYAEDPPALQRTLYVLQLSADPAVEGGLSSLALAGLSKDEQGRWRLSRGQLPPLLRVGPHPFLEELFTQLDELLQQAHGQLRTSIRDSYVRGDRLSNARRALCAVRQLQALRMDMRHGIHPPTYQLFDTLRRLYFETCCYLETEPEEELPPYRHEEPGPGLLRWMELLNRSFRPQTSQRSYRPFECRDGRFVLSPLPKDKPAPNDFYLLVRRQERDKPRAMEGVRLASPLRLPLVRRQALKGVPYRHVAYPSFPHSFDADIDWYQLTPESDEWQAILREDGLAFAVTPAFEGAQVFLFWRRA</sequence>
<reference evidence="1 2" key="1">
    <citation type="submission" date="2022-11" db="EMBL/GenBank/DDBJ databases">
        <title>Minimal conservation of predation-associated metabolite biosynthetic gene clusters underscores biosynthetic potential of Myxococcota including descriptions for ten novel species: Archangium lansinium sp. nov., Myxococcus landrumus sp. nov., Nannocystis bai.</title>
        <authorList>
            <person name="Ahearne A."/>
            <person name="Stevens C."/>
            <person name="Phillips K."/>
        </authorList>
    </citation>
    <scope>NUCLEOTIDE SEQUENCE [LARGE SCALE GENOMIC DNA]</scope>
    <source>
        <strain evidence="1 2">MIWBW</strain>
    </source>
</reference>
<evidence type="ECO:0000313" key="1">
    <source>
        <dbReference type="EMBL" id="MCY1078684.1"/>
    </source>
</evidence>
<dbReference type="RefSeq" id="WP_267537449.1">
    <property type="nucleotide sequence ID" value="NZ_JAPNKA010000001.1"/>
</dbReference>
<name>A0ABT4ACQ7_9BACT</name>
<organism evidence="1 2">
    <name type="scientific">Archangium lansingense</name>
    <dbReference type="NCBI Taxonomy" id="2995310"/>
    <lineage>
        <taxon>Bacteria</taxon>
        <taxon>Pseudomonadati</taxon>
        <taxon>Myxococcota</taxon>
        <taxon>Myxococcia</taxon>
        <taxon>Myxococcales</taxon>
        <taxon>Cystobacterineae</taxon>
        <taxon>Archangiaceae</taxon>
        <taxon>Archangium</taxon>
    </lineage>
</organism>
<dbReference type="Pfam" id="PF05936">
    <property type="entry name" value="T6SS_VasE"/>
    <property type="match status" value="2"/>
</dbReference>
<dbReference type="PANTHER" id="PTHR35566:SF1">
    <property type="entry name" value="TYPE VI SECRETION SYSTEM BASEPLATE COMPONENT TSSK1"/>
    <property type="match status" value="1"/>
</dbReference>
<keyword evidence="2" id="KW-1185">Reference proteome</keyword>
<dbReference type="NCBIfam" id="TIGR03353">
    <property type="entry name" value="VI_chp_4"/>
    <property type="match status" value="1"/>
</dbReference>